<feature type="domain" description="Response regulatory" evidence="8">
    <location>
        <begin position="2"/>
        <end position="116"/>
    </location>
</feature>
<evidence type="ECO:0000256" key="3">
    <source>
        <dbReference type="ARBA" id="ARBA00023015"/>
    </source>
</evidence>
<dbReference type="GO" id="GO:0005829">
    <property type="term" value="C:cytosol"/>
    <property type="evidence" value="ECO:0007669"/>
    <property type="project" value="TreeGrafter"/>
</dbReference>
<dbReference type="PROSITE" id="PS50110">
    <property type="entry name" value="RESPONSE_REGULATORY"/>
    <property type="match status" value="1"/>
</dbReference>
<dbReference type="PANTHER" id="PTHR48111:SF22">
    <property type="entry name" value="REGULATOR OF RPOS"/>
    <property type="match status" value="1"/>
</dbReference>
<dbReference type="Pfam" id="PF00072">
    <property type="entry name" value="Response_reg"/>
    <property type="match status" value="1"/>
</dbReference>
<keyword evidence="1 6" id="KW-0597">Phosphoprotein</keyword>
<dbReference type="AlphaFoldDB" id="A0A7C5SY20"/>
<dbReference type="PANTHER" id="PTHR48111">
    <property type="entry name" value="REGULATOR OF RPOS"/>
    <property type="match status" value="1"/>
</dbReference>
<dbReference type="InterPro" id="IPR039420">
    <property type="entry name" value="WalR-like"/>
</dbReference>
<evidence type="ECO:0000256" key="4">
    <source>
        <dbReference type="ARBA" id="ARBA00023125"/>
    </source>
</evidence>
<comment type="caution">
    <text evidence="10">The sequence shown here is derived from an EMBL/GenBank/DDBJ whole genome shotgun (WGS) entry which is preliminary data.</text>
</comment>
<dbReference type="CDD" id="cd00383">
    <property type="entry name" value="trans_reg_C"/>
    <property type="match status" value="1"/>
</dbReference>
<evidence type="ECO:0000256" key="5">
    <source>
        <dbReference type="ARBA" id="ARBA00023163"/>
    </source>
</evidence>
<dbReference type="EMBL" id="DSAC01000114">
    <property type="protein sequence ID" value="HHO74767.1"/>
    <property type="molecule type" value="Genomic_DNA"/>
</dbReference>
<dbReference type="GO" id="GO:0006355">
    <property type="term" value="P:regulation of DNA-templated transcription"/>
    <property type="evidence" value="ECO:0007669"/>
    <property type="project" value="InterPro"/>
</dbReference>
<proteinExistence type="predicted"/>
<dbReference type="InterPro" id="IPR011006">
    <property type="entry name" value="CheY-like_superfamily"/>
</dbReference>
<keyword evidence="4 7" id="KW-0238">DNA-binding</keyword>
<feature type="domain" description="OmpR/PhoB-type" evidence="9">
    <location>
        <begin position="124"/>
        <end position="220"/>
    </location>
</feature>
<protein>
    <submittedName>
        <fullName evidence="10">Response regulator transcription factor</fullName>
    </submittedName>
</protein>
<sequence length="220" mass="24749">MRLLLVEDDKALGRLLKKGLEEEGFFVDWVSNGLTAQQYVEENSYEVIILDLMLPKQDGLSLLESLRKQGINTPVLILTAKGSVEDKVKGLNAGADDYLAKPFAFEELVARIRALIRRQHGIAQGIISFGDVSVDIVKQRVEFKGQELELTGMELKLLMLLALNSNKVLSKTYIAQKLYGWEYAPDSNVIEVLISRLRKKIDPQGRYIKTVKGLGYILKI</sequence>
<dbReference type="Gene3D" id="1.10.10.10">
    <property type="entry name" value="Winged helix-like DNA-binding domain superfamily/Winged helix DNA-binding domain"/>
    <property type="match status" value="1"/>
</dbReference>
<dbReference type="GO" id="GO:0000156">
    <property type="term" value="F:phosphorelay response regulator activity"/>
    <property type="evidence" value="ECO:0007669"/>
    <property type="project" value="TreeGrafter"/>
</dbReference>
<dbReference type="GO" id="GO:0000976">
    <property type="term" value="F:transcription cis-regulatory region binding"/>
    <property type="evidence" value="ECO:0007669"/>
    <property type="project" value="TreeGrafter"/>
</dbReference>
<dbReference type="CDD" id="cd17624">
    <property type="entry name" value="REC_OmpR_PmrA-like"/>
    <property type="match status" value="1"/>
</dbReference>
<accession>A0A7C5SY20</accession>
<dbReference type="SMART" id="SM00448">
    <property type="entry name" value="REC"/>
    <property type="match status" value="1"/>
</dbReference>
<evidence type="ECO:0000256" key="6">
    <source>
        <dbReference type="PROSITE-ProRule" id="PRU00169"/>
    </source>
</evidence>
<organism evidence="10">
    <name type="scientific">Thermocrinis ruber</name>
    <dbReference type="NCBI Taxonomy" id="75906"/>
    <lineage>
        <taxon>Bacteria</taxon>
        <taxon>Pseudomonadati</taxon>
        <taxon>Aquificota</taxon>
        <taxon>Aquificia</taxon>
        <taxon>Aquificales</taxon>
        <taxon>Aquificaceae</taxon>
        <taxon>Thermocrinis</taxon>
    </lineage>
</organism>
<dbReference type="SUPFAM" id="SSF52172">
    <property type="entry name" value="CheY-like"/>
    <property type="match status" value="1"/>
</dbReference>
<keyword evidence="5" id="KW-0804">Transcription</keyword>
<dbReference type="PROSITE" id="PS51755">
    <property type="entry name" value="OMPR_PHOB"/>
    <property type="match status" value="1"/>
</dbReference>
<dbReference type="InterPro" id="IPR016032">
    <property type="entry name" value="Sig_transdc_resp-reg_C-effctor"/>
</dbReference>
<evidence type="ECO:0000259" key="9">
    <source>
        <dbReference type="PROSITE" id="PS51755"/>
    </source>
</evidence>
<name>A0A7C5SY20_9AQUI</name>
<feature type="modified residue" description="4-aspartylphosphate" evidence="6">
    <location>
        <position position="51"/>
    </location>
</feature>
<dbReference type="Gene3D" id="3.40.50.2300">
    <property type="match status" value="1"/>
</dbReference>
<feature type="DNA-binding region" description="OmpR/PhoB-type" evidence="7">
    <location>
        <begin position="124"/>
        <end position="220"/>
    </location>
</feature>
<reference evidence="10" key="1">
    <citation type="journal article" date="2020" name="mSystems">
        <title>Genome- and Community-Level Interaction Insights into Carbon Utilization and Element Cycling Functions of Hydrothermarchaeota in Hydrothermal Sediment.</title>
        <authorList>
            <person name="Zhou Z."/>
            <person name="Liu Y."/>
            <person name="Xu W."/>
            <person name="Pan J."/>
            <person name="Luo Z.H."/>
            <person name="Li M."/>
        </authorList>
    </citation>
    <scope>NUCLEOTIDE SEQUENCE [LARGE SCALE GENOMIC DNA]</scope>
    <source>
        <strain evidence="10">SpSt-114</strain>
    </source>
</reference>
<dbReference type="Gene3D" id="6.10.250.690">
    <property type="match status" value="1"/>
</dbReference>
<dbReference type="GO" id="GO:0032993">
    <property type="term" value="C:protein-DNA complex"/>
    <property type="evidence" value="ECO:0007669"/>
    <property type="project" value="TreeGrafter"/>
</dbReference>
<dbReference type="FunFam" id="3.40.50.2300:FF:000002">
    <property type="entry name" value="DNA-binding response regulator PhoP"/>
    <property type="match status" value="1"/>
</dbReference>
<keyword evidence="3" id="KW-0805">Transcription regulation</keyword>
<evidence type="ECO:0000313" key="10">
    <source>
        <dbReference type="EMBL" id="HHO74767.1"/>
    </source>
</evidence>
<evidence type="ECO:0000256" key="7">
    <source>
        <dbReference type="PROSITE-ProRule" id="PRU01091"/>
    </source>
</evidence>
<dbReference type="InterPro" id="IPR001867">
    <property type="entry name" value="OmpR/PhoB-type_DNA-bd"/>
</dbReference>
<gene>
    <name evidence="10" type="ORF">ENN04_09110</name>
</gene>
<evidence type="ECO:0000256" key="2">
    <source>
        <dbReference type="ARBA" id="ARBA00023012"/>
    </source>
</evidence>
<evidence type="ECO:0000259" key="8">
    <source>
        <dbReference type="PROSITE" id="PS50110"/>
    </source>
</evidence>
<dbReference type="Pfam" id="PF00486">
    <property type="entry name" value="Trans_reg_C"/>
    <property type="match status" value="1"/>
</dbReference>
<dbReference type="SUPFAM" id="SSF46894">
    <property type="entry name" value="C-terminal effector domain of the bipartite response regulators"/>
    <property type="match status" value="1"/>
</dbReference>
<dbReference type="InterPro" id="IPR036388">
    <property type="entry name" value="WH-like_DNA-bd_sf"/>
</dbReference>
<dbReference type="InterPro" id="IPR001789">
    <property type="entry name" value="Sig_transdc_resp-reg_receiver"/>
</dbReference>
<keyword evidence="2" id="KW-0902">Two-component regulatory system</keyword>
<dbReference type="SMART" id="SM00862">
    <property type="entry name" value="Trans_reg_C"/>
    <property type="match status" value="1"/>
</dbReference>
<evidence type="ECO:0000256" key="1">
    <source>
        <dbReference type="ARBA" id="ARBA00022553"/>
    </source>
</evidence>